<feature type="compositionally biased region" description="Basic and acidic residues" evidence="1">
    <location>
        <begin position="8"/>
        <end position="18"/>
    </location>
</feature>
<name>A0A9E7FMJ3_9LILI</name>
<organism evidence="2 3">
    <name type="scientific">Musa troglodytarum</name>
    <name type="common">fe'i banana</name>
    <dbReference type="NCBI Taxonomy" id="320322"/>
    <lineage>
        <taxon>Eukaryota</taxon>
        <taxon>Viridiplantae</taxon>
        <taxon>Streptophyta</taxon>
        <taxon>Embryophyta</taxon>
        <taxon>Tracheophyta</taxon>
        <taxon>Spermatophyta</taxon>
        <taxon>Magnoliopsida</taxon>
        <taxon>Liliopsida</taxon>
        <taxon>Zingiberales</taxon>
        <taxon>Musaceae</taxon>
        <taxon>Musa</taxon>
    </lineage>
</organism>
<dbReference type="Proteomes" id="UP001055439">
    <property type="component" value="Chromosome 4"/>
</dbReference>
<gene>
    <name evidence="2" type="ORF">MUK42_10863</name>
</gene>
<protein>
    <submittedName>
        <fullName evidence="2">Uncharacterized protein</fullName>
    </submittedName>
</protein>
<evidence type="ECO:0000313" key="3">
    <source>
        <dbReference type="Proteomes" id="UP001055439"/>
    </source>
</evidence>
<sequence length="113" mass="12801">MGTDVDGEERTQSTKQSKETSFTQELSEGRTSIFKANPLHLRKYDLLLPFISSIYNLHDCKWIKSPATASGIRDLVLSTPAYFTSSMTESSLRARHQLKKCDRRRYAGSEGEP</sequence>
<keyword evidence="3" id="KW-1185">Reference proteome</keyword>
<evidence type="ECO:0000313" key="2">
    <source>
        <dbReference type="EMBL" id="URD98589.1"/>
    </source>
</evidence>
<dbReference type="EMBL" id="CP097506">
    <property type="protein sequence ID" value="URD98589.1"/>
    <property type="molecule type" value="Genomic_DNA"/>
</dbReference>
<evidence type="ECO:0000256" key="1">
    <source>
        <dbReference type="SAM" id="MobiDB-lite"/>
    </source>
</evidence>
<feature type="region of interest" description="Disordered" evidence="1">
    <location>
        <begin position="1"/>
        <end position="27"/>
    </location>
</feature>
<accession>A0A9E7FMJ3</accession>
<dbReference type="AlphaFoldDB" id="A0A9E7FMJ3"/>
<proteinExistence type="predicted"/>
<reference evidence="2" key="1">
    <citation type="submission" date="2022-05" db="EMBL/GenBank/DDBJ databases">
        <title>The Musa troglodytarum L. genome provides insights into the mechanism of non-climacteric behaviour and enrichment of carotenoids.</title>
        <authorList>
            <person name="Wang J."/>
        </authorList>
    </citation>
    <scope>NUCLEOTIDE SEQUENCE</scope>
    <source>
        <tissue evidence="2">Leaf</tissue>
    </source>
</reference>